<evidence type="ECO:0000313" key="1">
    <source>
        <dbReference type="EMBL" id="MBL0372591.1"/>
    </source>
</evidence>
<dbReference type="RefSeq" id="WP_201657574.1">
    <property type="nucleotide sequence ID" value="NZ_JAEQNC010000005.1"/>
</dbReference>
<sequence length="210" mass="22967">MSWRDALQGADLKAGIRLGLATAMAIAPAVGQAEWQPVEKISTYAITGSSGIDLYRSIGKHGPVAGGNVRAIAHTDFKLTWTRKYQPQPDRSCVLTLAKPKLIITYRLPKPSNALPSPLAASWEAFVAGVHAHERIHGTFIKEMVQEIEKVSVGLSAPDDTKCQKIRADLQARLATISQRQRQRGRDFDQVELSEGGNIHQLVLKLVNGQ</sequence>
<protein>
    <submittedName>
        <fullName evidence="1">DUF922 domain-containing protein</fullName>
    </submittedName>
</protein>
<evidence type="ECO:0000313" key="2">
    <source>
        <dbReference type="Proteomes" id="UP000633219"/>
    </source>
</evidence>
<dbReference type="EMBL" id="JAEQNC010000005">
    <property type="protein sequence ID" value="MBL0372591.1"/>
    <property type="molecule type" value="Genomic_DNA"/>
</dbReference>
<dbReference type="Proteomes" id="UP000633219">
    <property type="component" value="Unassembled WGS sequence"/>
</dbReference>
<keyword evidence="2" id="KW-1185">Reference proteome</keyword>
<proteinExistence type="predicted"/>
<comment type="caution">
    <text evidence="1">The sequence shown here is derived from an EMBL/GenBank/DDBJ whole genome shotgun (WGS) entry which is preliminary data.</text>
</comment>
<dbReference type="PIRSF" id="PIRSF010521">
    <property type="entry name" value="DUF922_bac"/>
    <property type="match status" value="1"/>
</dbReference>
<dbReference type="AlphaFoldDB" id="A0A937CMC2"/>
<organism evidence="1 2">
    <name type="scientific">Rhizobium setariae</name>
    <dbReference type="NCBI Taxonomy" id="2801340"/>
    <lineage>
        <taxon>Bacteria</taxon>
        <taxon>Pseudomonadati</taxon>
        <taxon>Pseudomonadota</taxon>
        <taxon>Alphaproteobacteria</taxon>
        <taxon>Hyphomicrobiales</taxon>
        <taxon>Rhizobiaceae</taxon>
        <taxon>Rhizobium/Agrobacterium group</taxon>
        <taxon>Rhizobium</taxon>
    </lineage>
</organism>
<name>A0A937CMC2_9HYPH</name>
<gene>
    <name evidence="1" type="ORF">JJB09_11180</name>
</gene>
<dbReference type="InterPro" id="IPR010321">
    <property type="entry name" value="DUF922"/>
</dbReference>
<dbReference type="Pfam" id="PF06037">
    <property type="entry name" value="DUF922"/>
    <property type="match status" value="1"/>
</dbReference>
<accession>A0A937CMC2</accession>
<reference evidence="1" key="1">
    <citation type="submission" date="2021-01" db="EMBL/GenBank/DDBJ databases">
        <title>Rhizobium sp. strain KVB221 16S ribosomal RNA gene Genome sequencing and assembly.</title>
        <authorList>
            <person name="Kang M."/>
        </authorList>
    </citation>
    <scope>NUCLEOTIDE SEQUENCE</scope>
    <source>
        <strain evidence="1">KVB221</strain>
    </source>
</reference>